<dbReference type="RefSeq" id="WP_182805318.1">
    <property type="nucleotide sequence ID" value="NZ_CP060007.1"/>
</dbReference>
<evidence type="ECO:0000256" key="2">
    <source>
        <dbReference type="ARBA" id="ARBA00022801"/>
    </source>
</evidence>
<keyword evidence="5" id="KW-1185">Reference proteome</keyword>
<dbReference type="InterPro" id="IPR029058">
    <property type="entry name" value="AB_hydrolase_fold"/>
</dbReference>
<dbReference type="PANTHER" id="PTHR10655:SF17">
    <property type="entry name" value="LYSOPHOSPHOLIPASE-LIKE PROTEIN 1"/>
    <property type="match status" value="1"/>
</dbReference>
<organism evidence="4 5">
    <name type="scientific">Lacibacter sediminis</name>
    <dbReference type="NCBI Taxonomy" id="2760713"/>
    <lineage>
        <taxon>Bacteria</taxon>
        <taxon>Pseudomonadati</taxon>
        <taxon>Bacteroidota</taxon>
        <taxon>Chitinophagia</taxon>
        <taxon>Chitinophagales</taxon>
        <taxon>Chitinophagaceae</taxon>
        <taxon>Lacibacter</taxon>
    </lineage>
</organism>
<reference evidence="5" key="1">
    <citation type="submission" date="2020-08" db="EMBL/GenBank/DDBJ databases">
        <title>Lacibacter sp. S13-6-6 genome sequencing.</title>
        <authorList>
            <person name="Jin L."/>
        </authorList>
    </citation>
    <scope>NUCLEOTIDE SEQUENCE [LARGE SCALE GENOMIC DNA]</scope>
    <source>
        <strain evidence="5">S13-6-6</strain>
    </source>
</reference>
<dbReference type="SUPFAM" id="SSF53474">
    <property type="entry name" value="alpha/beta-Hydrolases"/>
    <property type="match status" value="1"/>
</dbReference>
<dbReference type="AlphaFoldDB" id="A0A7G5XK77"/>
<dbReference type="Proteomes" id="UP000515344">
    <property type="component" value="Chromosome"/>
</dbReference>
<dbReference type="Gene3D" id="3.40.50.1820">
    <property type="entry name" value="alpha/beta hydrolase"/>
    <property type="match status" value="1"/>
</dbReference>
<dbReference type="GO" id="GO:0016787">
    <property type="term" value="F:hydrolase activity"/>
    <property type="evidence" value="ECO:0007669"/>
    <property type="project" value="UniProtKB-KW"/>
</dbReference>
<feature type="domain" description="Phospholipase/carboxylesterase/thioesterase" evidence="3">
    <location>
        <begin position="12"/>
        <end position="203"/>
    </location>
</feature>
<dbReference type="InterPro" id="IPR003140">
    <property type="entry name" value="PLipase/COase/thioEstase"/>
</dbReference>
<keyword evidence="2 4" id="KW-0378">Hydrolase</keyword>
<dbReference type="InterPro" id="IPR050565">
    <property type="entry name" value="LYPA1-2/EST-like"/>
</dbReference>
<proteinExistence type="inferred from homology"/>
<name>A0A7G5XK77_9BACT</name>
<evidence type="ECO:0000259" key="3">
    <source>
        <dbReference type="Pfam" id="PF02230"/>
    </source>
</evidence>
<evidence type="ECO:0000256" key="1">
    <source>
        <dbReference type="ARBA" id="ARBA00006499"/>
    </source>
</evidence>
<sequence>MHQKKIITSGKKISEAEKALIMIHGRGGSAEDILSLSTHLDVKDFALLAPQATNHSWYPQSFLAVPAQNEPWLSSALQVLNDTVIELIANGIGKENIFFLGFSQGACLTLEYVSRNATKYAGVVAFTGGLIGDKIYTDNYSGDFNNTPVFICTSNPDPHVPVERVQSTSVILKDMNADVTLNIYNNMGHTISQEEINLVNEIIFNVK</sequence>
<dbReference type="Pfam" id="PF02230">
    <property type="entry name" value="Abhydrolase_2"/>
    <property type="match status" value="1"/>
</dbReference>
<comment type="similarity">
    <text evidence="1">Belongs to the AB hydrolase superfamily. AB hydrolase 2 family.</text>
</comment>
<dbReference type="KEGG" id="lacs:H4075_06725"/>
<dbReference type="EMBL" id="CP060007">
    <property type="protein sequence ID" value="QNA45880.1"/>
    <property type="molecule type" value="Genomic_DNA"/>
</dbReference>
<evidence type="ECO:0000313" key="5">
    <source>
        <dbReference type="Proteomes" id="UP000515344"/>
    </source>
</evidence>
<protein>
    <submittedName>
        <fullName evidence="4">Dienelactone hydrolase family protein</fullName>
    </submittedName>
</protein>
<evidence type="ECO:0000313" key="4">
    <source>
        <dbReference type="EMBL" id="QNA45880.1"/>
    </source>
</evidence>
<dbReference type="PANTHER" id="PTHR10655">
    <property type="entry name" value="LYSOPHOSPHOLIPASE-RELATED"/>
    <property type="match status" value="1"/>
</dbReference>
<gene>
    <name evidence="4" type="ORF">H4075_06725</name>
</gene>
<accession>A0A7G5XK77</accession>